<dbReference type="Proteomes" id="UP000623301">
    <property type="component" value="Unassembled WGS sequence"/>
</dbReference>
<sequence length="316" mass="36952">MKTTLYKILGLLLMLSTTIGAQNHRRTYNEDFNTNKDVIIDVNTRNTDVKIETWSKNKVSIEAIIEVEGAEDEKAERTLDNWIFNAVGNKSEVEISSKSNGGANYFFSSDNINSNNRIIVKGRFNEDYDYNFPEVNLDNLIELNNDIMVFPESPELPVVLDFDFHFQEKLPKFDYKKYKEDKGYLKEWQKEMEKKLEKNKVNWEKDAENTKEHSAVLKVELEKMAEQQKKHVEQRKELIKKQIELRKQQAKERKDQVVINGKLRVNVAEANEKRNIIIGVLGDREKVKVKRTIIIKAPKDAKFKMNVKYGTLSFLN</sequence>
<keyword evidence="1" id="KW-0175">Coiled coil</keyword>
<proteinExistence type="predicted"/>
<keyword evidence="2" id="KW-0732">Signal</keyword>
<dbReference type="EMBL" id="JAEHFJ010000006">
    <property type="protein sequence ID" value="MBJ2175252.1"/>
    <property type="molecule type" value="Genomic_DNA"/>
</dbReference>
<feature type="signal peptide" evidence="2">
    <location>
        <begin position="1"/>
        <end position="21"/>
    </location>
</feature>
<evidence type="ECO:0000256" key="2">
    <source>
        <dbReference type="SAM" id="SignalP"/>
    </source>
</evidence>
<accession>A0ABS0WTG3</accession>
<feature type="coiled-coil region" evidence="1">
    <location>
        <begin position="193"/>
        <end position="260"/>
    </location>
</feature>
<reference evidence="3 4" key="1">
    <citation type="submission" date="2020-12" db="EMBL/GenBank/DDBJ databases">
        <title>Aureibaculum luteum sp. nov. and Aureibaculum flavum sp. nov., novel members of the family Flavobacteriaceae isolated from Antarctic intertidal sediments.</title>
        <authorList>
            <person name="He X."/>
            <person name="Zhang X."/>
        </authorList>
    </citation>
    <scope>NUCLEOTIDE SEQUENCE [LARGE SCALE GENOMIC DNA]</scope>
    <source>
        <strain evidence="3 4">A20</strain>
    </source>
</reference>
<protein>
    <submittedName>
        <fullName evidence="3">Uncharacterized protein</fullName>
    </submittedName>
</protein>
<evidence type="ECO:0000313" key="3">
    <source>
        <dbReference type="EMBL" id="MBJ2175252.1"/>
    </source>
</evidence>
<name>A0ABS0WTG3_9FLAO</name>
<dbReference type="RefSeq" id="WP_198841928.1">
    <property type="nucleotide sequence ID" value="NZ_JAEHFJ010000006.1"/>
</dbReference>
<feature type="chain" id="PRO_5046266053" evidence="2">
    <location>
        <begin position="22"/>
        <end position="316"/>
    </location>
</feature>
<keyword evidence="4" id="KW-1185">Reference proteome</keyword>
<organism evidence="3 4">
    <name type="scientific">Aureibaculum flavum</name>
    <dbReference type="NCBI Taxonomy" id="2795986"/>
    <lineage>
        <taxon>Bacteria</taxon>
        <taxon>Pseudomonadati</taxon>
        <taxon>Bacteroidota</taxon>
        <taxon>Flavobacteriia</taxon>
        <taxon>Flavobacteriales</taxon>
        <taxon>Flavobacteriaceae</taxon>
        <taxon>Aureibaculum</taxon>
    </lineage>
</organism>
<evidence type="ECO:0000313" key="4">
    <source>
        <dbReference type="Proteomes" id="UP000623301"/>
    </source>
</evidence>
<gene>
    <name evidence="3" type="ORF">JBL43_13445</name>
</gene>
<evidence type="ECO:0000256" key="1">
    <source>
        <dbReference type="SAM" id="Coils"/>
    </source>
</evidence>
<comment type="caution">
    <text evidence="3">The sequence shown here is derived from an EMBL/GenBank/DDBJ whole genome shotgun (WGS) entry which is preliminary data.</text>
</comment>